<reference evidence="2 3" key="1">
    <citation type="submission" date="2019-02" db="EMBL/GenBank/DDBJ databases">
        <title>Deep-cultivation of Planctomycetes and their phenomic and genomic characterization uncovers novel biology.</title>
        <authorList>
            <person name="Wiegand S."/>
            <person name="Jogler M."/>
            <person name="Boedeker C."/>
            <person name="Pinto D."/>
            <person name="Vollmers J."/>
            <person name="Rivas-Marin E."/>
            <person name="Kohn T."/>
            <person name="Peeters S.H."/>
            <person name="Heuer A."/>
            <person name="Rast P."/>
            <person name="Oberbeckmann S."/>
            <person name="Bunk B."/>
            <person name="Jeske O."/>
            <person name="Meyerdierks A."/>
            <person name="Storesund J.E."/>
            <person name="Kallscheuer N."/>
            <person name="Luecker S."/>
            <person name="Lage O.M."/>
            <person name="Pohl T."/>
            <person name="Merkel B.J."/>
            <person name="Hornburger P."/>
            <person name="Mueller R.-W."/>
            <person name="Bruemmer F."/>
            <person name="Labrenz M."/>
            <person name="Spormann A.M."/>
            <person name="Op den Camp H."/>
            <person name="Overmann J."/>
            <person name="Amann R."/>
            <person name="Jetten M.S.M."/>
            <person name="Mascher T."/>
            <person name="Medema M.H."/>
            <person name="Devos D.P."/>
            <person name="Kaster A.-K."/>
            <person name="Ovreas L."/>
            <person name="Rohde M."/>
            <person name="Galperin M.Y."/>
            <person name="Jogler C."/>
        </authorList>
    </citation>
    <scope>NUCLEOTIDE SEQUENCE [LARGE SCALE GENOMIC DNA]</scope>
    <source>
        <strain evidence="2 3">ETA_A8</strain>
    </source>
</reference>
<dbReference type="Proteomes" id="UP000315017">
    <property type="component" value="Chromosome"/>
</dbReference>
<evidence type="ECO:0000256" key="1">
    <source>
        <dbReference type="SAM" id="Phobius"/>
    </source>
</evidence>
<keyword evidence="1" id="KW-1133">Transmembrane helix</keyword>
<dbReference type="KEGG" id="aagg:ETAA8_07010"/>
<organism evidence="2 3">
    <name type="scientific">Anatilimnocola aggregata</name>
    <dbReference type="NCBI Taxonomy" id="2528021"/>
    <lineage>
        <taxon>Bacteria</taxon>
        <taxon>Pseudomonadati</taxon>
        <taxon>Planctomycetota</taxon>
        <taxon>Planctomycetia</taxon>
        <taxon>Pirellulales</taxon>
        <taxon>Pirellulaceae</taxon>
        <taxon>Anatilimnocola</taxon>
    </lineage>
</organism>
<evidence type="ECO:0000313" key="3">
    <source>
        <dbReference type="Proteomes" id="UP000315017"/>
    </source>
</evidence>
<sequence>MKHFATGGTDSALLGLFWPELLPDDFDERVEEGSESKLFDELAERGTVIQLPGEAEGNYSLVLCVDEPLPAELRLYSREVKWLRKVKVAGESWFGGLEYAFKTDRTMLGKRPGMCSPVAIAAGEYEATIYATDVPDEVYEAWLVEKSSPSAKRLWDVQSWFAATGVVATMIFVGCLFFGTRPIMFAALAVAFALSLIAWVLSRTRAYLAVQQARHDYEESHPDFVICLQPSK</sequence>
<dbReference type="OrthoDB" id="270572at2"/>
<name>A0A517Y5W9_9BACT</name>
<proteinExistence type="predicted"/>
<gene>
    <name evidence="2" type="ORF">ETAA8_07010</name>
</gene>
<accession>A0A517Y5W9</accession>
<dbReference type="EMBL" id="CP036274">
    <property type="protein sequence ID" value="QDU25631.1"/>
    <property type="molecule type" value="Genomic_DNA"/>
</dbReference>
<evidence type="ECO:0000313" key="2">
    <source>
        <dbReference type="EMBL" id="QDU25631.1"/>
    </source>
</evidence>
<feature type="transmembrane region" description="Helical" evidence="1">
    <location>
        <begin position="185"/>
        <end position="202"/>
    </location>
</feature>
<feature type="transmembrane region" description="Helical" evidence="1">
    <location>
        <begin position="160"/>
        <end position="179"/>
    </location>
</feature>
<protein>
    <submittedName>
        <fullName evidence="2">Uncharacterized protein</fullName>
    </submittedName>
</protein>
<keyword evidence="3" id="KW-1185">Reference proteome</keyword>
<dbReference type="AlphaFoldDB" id="A0A517Y5W9"/>
<keyword evidence="1" id="KW-0812">Transmembrane</keyword>
<dbReference type="RefSeq" id="WP_145084887.1">
    <property type="nucleotide sequence ID" value="NZ_CP036274.1"/>
</dbReference>
<keyword evidence="1" id="KW-0472">Membrane</keyword>